<gene>
    <name evidence="2" type="ORF">RM530_02535</name>
</gene>
<dbReference type="InterPro" id="IPR050662">
    <property type="entry name" value="Sec-metab_biosynth-thioest"/>
</dbReference>
<dbReference type="InterPro" id="IPR000086">
    <property type="entry name" value="NUDIX_hydrolase_dom"/>
</dbReference>
<dbReference type="SMART" id="SM00849">
    <property type="entry name" value="Lactamase_B"/>
    <property type="match status" value="1"/>
</dbReference>
<dbReference type="Gene3D" id="3.60.15.10">
    <property type="entry name" value="Ribonuclease Z/Hydroxyacylglutathione hydrolase-like"/>
    <property type="match status" value="1"/>
</dbReference>
<dbReference type="PROSITE" id="PS51462">
    <property type="entry name" value="NUDIX"/>
    <property type="match status" value="1"/>
</dbReference>
<proteinExistence type="predicted"/>
<dbReference type="Pfam" id="PF17778">
    <property type="entry name" value="WHD_BLACT"/>
    <property type="match status" value="1"/>
</dbReference>
<dbReference type="PANTHER" id="PTHR23131">
    <property type="entry name" value="ENDORIBONUCLEASE LACTB2"/>
    <property type="match status" value="1"/>
</dbReference>
<organism evidence="2 3">
    <name type="scientific">Banduia mediterranea</name>
    <dbReference type="NCBI Taxonomy" id="3075609"/>
    <lineage>
        <taxon>Bacteria</taxon>
        <taxon>Pseudomonadati</taxon>
        <taxon>Pseudomonadota</taxon>
        <taxon>Gammaproteobacteria</taxon>
        <taxon>Nevskiales</taxon>
        <taxon>Algiphilaceae</taxon>
        <taxon>Banduia</taxon>
    </lineage>
</organism>
<dbReference type="InterPro" id="IPR036388">
    <property type="entry name" value="WH-like_DNA-bd_sf"/>
</dbReference>
<evidence type="ECO:0000313" key="3">
    <source>
        <dbReference type="Proteomes" id="UP001254608"/>
    </source>
</evidence>
<evidence type="ECO:0000313" key="2">
    <source>
        <dbReference type="EMBL" id="MDT0496244.1"/>
    </source>
</evidence>
<dbReference type="Proteomes" id="UP001254608">
    <property type="component" value="Unassembled WGS sequence"/>
</dbReference>
<dbReference type="InterPro" id="IPR036866">
    <property type="entry name" value="RibonucZ/Hydroxyglut_hydro"/>
</dbReference>
<dbReference type="RefSeq" id="WP_311363633.1">
    <property type="nucleotide sequence ID" value="NZ_JAVRIC010000002.1"/>
</dbReference>
<feature type="domain" description="Nudix hydrolase" evidence="1">
    <location>
        <begin position="1"/>
        <end position="162"/>
    </location>
</feature>
<dbReference type="PANTHER" id="PTHR23131:SF0">
    <property type="entry name" value="ENDORIBONUCLEASE LACTB2"/>
    <property type="match status" value="1"/>
</dbReference>
<name>A0ABU2WF62_9GAMM</name>
<dbReference type="SUPFAM" id="SSF55811">
    <property type="entry name" value="Nudix"/>
    <property type="match status" value="1"/>
</dbReference>
<dbReference type="Gene3D" id="3.90.79.10">
    <property type="entry name" value="Nucleoside Triphosphate Pyrophosphohydrolase"/>
    <property type="match status" value="2"/>
</dbReference>
<dbReference type="Gene3D" id="1.10.10.10">
    <property type="entry name" value="Winged helix-like DNA-binding domain superfamily/Winged helix DNA-binding domain"/>
    <property type="match status" value="1"/>
</dbReference>
<reference evidence="2 3" key="1">
    <citation type="submission" date="2023-09" db="EMBL/GenBank/DDBJ databases">
        <authorList>
            <person name="Rey-Velasco X."/>
        </authorList>
    </citation>
    <scope>NUCLEOTIDE SEQUENCE [LARGE SCALE GENOMIC DNA]</scope>
    <source>
        <strain evidence="2 3">W345</strain>
    </source>
</reference>
<comment type="caution">
    <text evidence="2">The sequence shown here is derived from an EMBL/GenBank/DDBJ whole genome shotgun (WGS) entry which is preliminary data.</text>
</comment>
<dbReference type="InterPro" id="IPR001279">
    <property type="entry name" value="Metallo-B-lactamas"/>
</dbReference>
<evidence type="ECO:0000259" key="1">
    <source>
        <dbReference type="PROSITE" id="PS51462"/>
    </source>
</evidence>
<accession>A0ABU2WF62</accession>
<protein>
    <submittedName>
        <fullName evidence="2">MBL fold metallo-hydrolase</fullName>
    </submittedName>
</protein>
<keyword evidence="3" id="KW-1185">Reference proteome</keyword>
<sequence length="452" mass="50653">MIRDSVIAVPTCGGDLYVCRRQPGLLAFPGYHSFPGGKVDADESEAPFGHPLLDAHPPRLMRALVREFEEEVGYNIEAAAHAGNLRSLDLIGDSVTPPQGNRQRFHAHFFRMDFVERPRLTADASELAEGMWNRFEHWYQQDLRGGIICVAPTRYILQWLAEASADGKALTFNLRATDGDDLRLFEMVRGLRLIAVPSHTLPPADETNAFLLGDDDAHRVLVDPSPRDEDAAERLRRTVDRAGALHEIFITHHHPDHRERANRLAHEWNVPLSMSARTRELIEKRSGAQWFDGVPEVRIREDGEVLTHSLGEPVRMIAVPGHDAGQMALMPDSRAWCIVGDLIQGVGTVVVGGEEGDMQLYFESLQRIIDLDPAAIVPSHGTVMGTTFRLQETLNHRRLREEQVLGLHRQGLGLDDMLERMYQGTPAVLLPLARINIESHLSKLDREGRLSV</sequence>
<dbReference type="EMBL" id="JAVRIC010000002">
    <property type="protein sequence ID" value="MDT0496244.1"/>
    <property type="molecule type" value="Genomic_DNA"/>
</dbReference>
<dbReference type="InterPro" id="IPR041516">
    <property type="entry name" value="LACTB2_WH"/>
</dbReference>
<dbReference type="Pfam" id="PF00753">
    <property type="entry name" value="Lactamase_B"/>
    <property type="match status" value="1"/>
</dbReference>
<dbReference type="InterPro" id="IPR015797">
    <property type="entry name" value="NUDIX_hydrolase-like_dom_sf"/>
</dbReference>
<dbReference type="SUPFAM" id="SSF56281">
    <property type="entry name" value="Metallo-hydrolase/oxidoreductase"/>
    <property type="match status" value="1"/>
</dbReference>